<evidence type="ECO:0000259" key="2">
    <source>
        <dbReference type="PROSITE" id="PS50966"/>
    </source>
</evidence>
<dbReference type="EMBL" id="JAEPRB010000058">
    <property type="protein sequence ID" value="KAG2223602.1"/>
    <property type="molecule type" value="Genomic_DNA"/>
</dbReference>
<name>A0A8H7S8B9_9FUNG</name>
<comment type="caution">
    <text evidence="3">The sequence shown here is derived from an EMBL/GenBank/DDBJ whole genome shotgun (WGS) entry which is preliminary data.</text>
</comment>
<gene>
    <name evidence="3" type="ORF">INT45_001684</name>
</gene>
<keyword evidence="1" id="KW-0479">Metal-binding</keyword>
<evidence type="ECO:0000313" key="3">
    <source>
        <dbReference type="EMBL" id="KAG2223602.1"/>
    </source>
</evidence>
<evidence type="ECO:0000313" key="4">
    <source>
        <dbReference type="Proteomes" id="UP000646827"/>
    </source>
</evidence>
<dbReference type="Proteomes" id="UP000646827">
    <property type="component" value="Unassembled WGS sequence"/>
</dbReference>
<keyword evidence="4" id="KW-1185">Reference proteome</keyword>
<dbReference type="PROSITE" id="PS50966">
    <property type="entry name" value="ZF_SWIM"/>
    <property type="match status" value="1"/>
</dbReference>
<dbReference type="AlphaFoldDB" id="A0A8H7S8B9"/>
<keyword evidence="1" id="KW-0862">Zinc</keyword>
<accession>A0A8H7S8B9</accession>
<dbReference type="Pfam" id="PF04434">
    <property type="entry name" value="SWIM"/>
    <property type="match status" value="1"/>
</dbReference>
<protein>
    <recommendedName>
        <fullName evidence="2">SWIM-type domain-containing protein</fullName>
    </recommendedName>
</protein>
<dbReference type="OrthoDB" id="2289277at2759"/>
<sequence>MIDCSVTGMDAILSMFGTEVQVLIKSSISTADSKALRKKARVYLSSLMYAKNPEEFDIKWNEFRQCYLVEDILFYTYMLDYYYPKREKWSKAWREGVQFHTNNLIESWHNQLKTHYLKRTRKHRIDYIVWVLTQVVDCAYRKSILQVFHGFEDFSLTKEEKKRHQTAYELDDDTAAEYISIVDAQKSFKKENVYYEIAVREGVLHSCTCPDFYFNRILCKHIFLCNRVRDIPLYRASISRLAQPVRPINEADNDKIEEICLQELRKNIISKITSSVDMLNRTLLNMTPDQLEECNQATQNLNNILQNVIDPRNAVRKQK</sequence>
<keyword evidence="1" id="KW-0863">Zinc-finger</keyword>
<proteinExistence type="predicted"/>
<dbReference type="InterPro" id="IPR007527">
    <property type="entry name" value="Znf_SWIM"/>
</dbReference>
<feature type="domain" description="SWIM-type" evidence="2">
    <location>
        <begin position="195"/>
        <end position="230"/>
    </location>
</feature>
<evidence type="ECO:0000256" key="1">
    <source>
        <dbReference type="PROSITE-ProRule" id="PRU00325"/>
    </source>
</evidence>
<reference evidence="3 4" key="1">
    <citation type="submission" date="2020-12" db="EMBL/GenBank/DDBJ databases">
        <title>Metabolic potential, ecology and presence of endohyphal bacteria is reflected in genomic diversity of Mucoromycotina.</title>
        <authorList>
            <person name="Muszewska A."/>
            <person name="Okrasinska A."/>
            <person name="Steczkiewicz K."/>
            <person name="Drgas O."/>
            <person name="Orlowska M."/>
            <person name="Perlinska-Lenart U."/>
            <person name="Aleksandrzak-Piekarczyk T."/>
            <person name="Szatraj K."/>
            <person name="Zielenkiewicz U."/>
            <person name="Pilsyk S."/>
            <person name="Malc E."/>
            <person name="Mieczkowski P."/>
            <person name="Kruszewska J.S."/>
            <person name="Biernat P."/>
            <person name="Pawlowska J."/>
        </authorList>
    </citation>
    <scope>NUCLEOTIDE SEQUENCE [LARGE SCALE GENOMIC DNA]</scope>
    <source>
        <strain evidence="3 4">CBS 142.35</strain>
    </source>
</reference>
<organism evidence="3 4">
    <name type="scientific">Circinella minor</name>
    <dbReference type="NCBI Taxonomy" id="1195481"/>
    <lineage>
        <taxon>Eukaryota</taxon>
        <taxon>Fungi</taxon>
        <taxon>Fungi incertae sedis</taxon>
        <taxon>Mucoromycota</taxon>
        <taxon>Mucoromycotina</taxon>
        <taxon>Mucoromycetes</taxon>
        <taxon>Mucorales</taxon>
        <taxon>Lichtheimiaceae</taxon>
        <taxon>Circinella</taxon>
    </lineage>
</organism>
<dbReference type="GO" id="GO:0008270">
    <property type="term" value="F:zinc ion binding"/>
    <property type="evidence" value="ECO:0007669"/>
    <property type="project" value="UniProtKB-KW"/>
</dbReference>